<protein>
    <submittedName>
        <fullName evidence="1">Uncharacterized protein</fullName>
    </submittedName>
</protein>
<accession>A0A5J4PNJ0</accession>
<sequence>EHKGNGILNNSKPNPTYGYCFSQKKTRNDTDLYSNLRIIPRTLSIIIYQIPNDFATAFTFSSASVLALL</sequence>
<reference evidence="1" key="1">
    <citation type="submission" date="2019-03" db="EMBL/GenBank/DDBJ databases">
        <title>Single cell metagenomics reveals metabolic interactions within the superorganism composed of flagellate Streblomastix strix and complex community of Bacteroidetes bacteria on its surface.</title>
        <authorList>
            <person name="Treitli S.C."/>
            <person name="Kolisko M."/>
            <person name="Husnik F."/>
            <person name="Keeling P."/>
            <person name="Hampl V."/>
        </authorList>
    </citation>
    <scope>NUCLEOTIDE SEQUENCE</scope>
    <source>
        <strain evidence="1">STM</strain>
    </source>
</reference>
<comment type="caution">
    <text evidence="1">The sequence shown here is derived from an EMBL/GenBank/DDBJ whole genome shotgun (WGS) entry which is preliminary data.</text>
</comment>
<dbReference type="AlphaFoldDB" id="A0A5J4PNJ0"/>
<organism evidence="1">
    <name type="scientific">termite gut metagenome</name>
    <dbReference type="NCBI Taxonomy" id="433724"/>
    <lineage>
        <taxon>unclassified sequences</taxon>
        <taxon>metagenomes</taxon>
        <taxon>organismal metagenomes</taxon>
    </lineage>
</organism>
<name>A0A5J4PNJ0_9ZZZZ</name>
<proteinExistence type="predicted"/>
<evidence type="ECO:0000313" key="1">
    <source>
        <dbReference type="EMBL" id="KAA6310441.1"/>
    </source>
</evidence>
<feature type="non-terminal residue" evidence="1">
    <location>
        <position position="1"/>
    </location>
</feature>
<gene>
    <name evidence="1" type="ORF">EZS27_038254</name>
</gene>
<dbReference type="EMBL" id="SNRY01007427">
    <property type="protein sequence ID" value="KAA6310441.1"/>
    <property type="molecule type" value="Genomic_DNA"/>
</dbReference>